<evidence type="ECO:0000313" key="5">
    <source>
        <dbReference type="EMBL" id="MBO3743267.1"/>
    </source>
</evidence>
<keyword evidence="1" id="KW-0805">Transcription regulation</keyword>
<dbReference type="PROSITE" id="PS50987">
    <property type="entry name" value="HTH_ARSR_2"/>
    <property type="match status" value="1"/>
</dbReference>
<dbReference type="Gene3D" id="1.10.10.10">
    <property type="entry name" value="Winged helix-like DNA-binding domain superfamily/Winged helix DNA-binding domain"/>
    <property type="match status" value="1"/>
</dbReference>
<dbReference type="SMART" id="SM00418">
    <property type="entry name" value="HTH_ARSR"/>
    <property type="match status" value="1"/>
</dbReference>
<dbReference type="InterPro" id="IPR001845">
    <property type="entry name" value="HTH_ArsR_DNA-bd_dom"/>
</dbReference>
<dbReference type="PANTHER" id="PTHR33154:SF12">
    <property type="entry name" value="TRANSCRIPTIONAL REGULATORY PROTEIN"/>
    <property type="match status" value="1"/>
</dbReference>
<sequence>MSGVLQARLCGEPSMRTLEHPSPENFRLDTILSALADPIRRMIVCRLADGQHKQACLSFGLPVGKSTSTHHFRVLREAGLIEQRYQGTAILNSLRTADLESRFPGLLPAILASARRDSEPVV</sequence>
<dbReference type="Pfam" id="PF01022">
    <property type="entry name" value="HTH_5"/>
    <property type="match status" value="1"/>
</dbReference>
<dbReference type="Proteomes" id="UP000679690">
    <property type="component" value="Unassembled WGS sequence"/>
</dbReference>
<evidence type="ECO:0000256" key="1">
    <source>
        <dbReference type="ARBA" id="ARBA00023015"/>
    </source>
</evidence>
<evidence type="ECO:0000256" key="2">
    <source>
        <dbReference type="ARBA" id="ARBA00023125"/>
    </source>
</evidence>
<reference evidence="5 6" key="1">
    <citation type="submission" date="2021-03" db="EMBL/GenBank/DDBJ databases">
        <title>Actinoplanes flavus sp. nov., a novel actinomycete isolated from Coconut Palm rhizosphere soil.</title>
        <authorList>
            <person name="Luo X."/>
        </authorList>
    </citation>
    <scope>NUCLEOTIDE SEQUENCE [LARGE SCALE GENOMIC DNA]</scope>
    <source>
        <strain evidence="5 6">NEAU-H7</strain>
    </source>
</reference>
<evidence type="ECO:0000259" key="4">
    <source>
        <dbReference type="PROSITE" id="PS50987"/>
    </source>
</evidence>
<dbReference type="InterPro" id="IPR011991">
    <property type="entry name" value="ArsR-like_HTH"/>
</dbReference>
<feature type="domain" description="HTH arsR-type" evidence="4">
    <location>
        <begin position="20"/>
        <end position="118"/>
    </location>
</feature>
<keyword evidence="3" id="KW-0804">Transcription</keyword>
<dbReference type="InterPro" id="IPR036388">
    <property type="entry name" value="WH-like_DNA-bd_sf"/>
</dbReference>
<name>A0ABS3UXG2_9ACTN</name>
<dbReference type="PANTHER" id="PTHR33154">
    <property type="entry name" value="TRANSCRIPTIONAL REGULATOR, ARSR FAMILY"/>
    <property type="match status" value="1"/>
</dbReference>
<dbReference type="InterPro" id="IPR036390">
    <property type="entry name" value="WH_DNA-bd_sf"/>
</dbReference>
<dbReference type="SUPFAM" id="SSF46785">
    <property type="entry name" value="Winged helix' DNA-binding domain"/>
    <property type="match status" value="1"/>
</dbReference>
<organism evidence="5 6">
    <name type="scientific">Actinoplanes flavus</name>
    <dbReference type="NCBI Taxonomy" id="2820290"/>
    <lineage>
        <taxon>Bacteria</taxon>
        <taxon>Bacillati</taxon>
        <taxon>Actinomycetota</taxon>
        <taxon>Actinomycetes</taxon>
        <taxon>Micromonosporales</taxon>
        <taxon>Micromonosporaceae</taxon>
        <taxon>Actinoplanes</taxon>
    </lineage>
</organism>
<keyword evidence="2" id="KW-0238">DNA-binding</keyword>
<evidence type="ECO:0000256" key="3">
    <source>
        <dbReference type="ARBA" id="ARBA00023163"/>
    </source>
</evidence>
<dbReference type="PRINTS" id="PR00778">
    <property type="entry name" value="HTHARSR"/>
</dbReference>
<comment type="caution">
    <text evidence="5">The sequence shown here is derived from an EMBL/GenBank/DDBJ whole genome shotgun (WGS) entry which is preliminary data.</text>
</comment>
<accession>A0ABS3UXG2</accession>
<dbReference type="InterPro" id="IPR051081">
    <property type="entry name" value="HTH_MetalResp_TranReg"/>
</dbReference>
<dbReference type="CDD" id="cd00090">
    <property type="entry name" value="HTH_ARSR"/>
    <property type="match status" value="1"/>
</dbReference>
<evidence type="ECO:0000313" key="6">
    <source>
        <dbReference type="Proteomes" id="UP000679690"/>
    </source>
</evidence>
<gene>
    <name evidence="5" type="ORF">J5X75_37795</name>
</gene>
<proteinExistence type="predicted"/>
<protein>
    <submittedName>
        <fullName evidence="5">Helix-turn-helix transcriptional regulator</fullName>
    </submittedName>
</protein>
<dbReference type="EMBL" id="JAGFNS010000036">
    <property type="protein sequence ID" value="MBO3743267.1"/>
    <property type="molecule type" value="Genomic_DNA"/>
</dbReference>
<keyword evidence="6" id="KW-1185">Reference proteome</keyword>